<feature type="compositionally biased region" description="Polar residues" evidence="1">
    <location>
        <begin position="34"/>
        <end position="45"/>
    </location>
</feature>
<evidence type="ECO:0000313" key="2">
    <source>
        <dbReference type="EMBL" id="PSU49794.1"/>
    </source>
</evidence>
<feature type="region of interest" description="Disordered" evidence="1">
    <location>
        <begin position="1"/>
        <end position="45"/>
    </location>
</feature>
<sequence>MTIGSVGNSSTYSPATLQTSTAGGVKTDAEKSQADNASVSKAAGTTVSISDDAKRKLAAEADTQTQAKKNVDGTVEEDSSVAESFAYGALGMDHPDEVKTNSDDFYTAGQVLSAIGTVATVLLAIA</sequence>
<dbReference type="Proteomes" id="UP000240987">
    <property type="component" value="Unassembled WGS sequence"/>
</dbReference>
<accession>A0A2T3JL78</accession>
<dbReference type="EMBL" id="PYMJ01000005">
    <property type="protein sequence ID" value="PSU49794.1"/>
    <property type="molecule type" value="Genomic_DNA"/>
</dbReference>
<feature type="compositionally biased region" description="Polar residues" evidence="1">
    <location>
        <begin position="1"/>
        <end position="22"/>
    </location>
</feature>
<evidence type="ECO:0000313" key="3">
    <source>
        <dbReference type="Proteomes" id="UP000240987"/>
    </source>
</evidence>
<organism evidence="2 3">
    <name type="scientific">Photobacterium frigidiphilum</name>
    <dbReference type="NCBI Taxonomy" id="264736"/>
    <lineage>
        <taxon>Bacteria</taxon>
        <taxon>Pseudomonadati</taxon>
        <taxon>Pseudomonadota</taxon>
        <taxon>Gammaproteobacteria</taxon>
        <taxon>Vibrionales</taxon>
        <taxon>Vibrionaceae</taxon>
        <taxon>Photobacterium</taxon>
    </lineage>
</organism>
<protein>
    <submittedName>
        <fullName evidence="2">Uncharacterized protein</fullName>
    </submittedName>
</protein>
<comment type="caution">
    <text evidence="2">The sequence shown here is derived from an EMBL/GenBank/DDBJ whole genome shotgun (WGS) entry which is preliminary data.</text>
</comment>
<keyword evidence="3" id="KW-1185">Reference proteome</keyword>
<dbReference type="OrthoDB" id="6388959at2"/>
<reference evidence="2 3" key="1">
    <citation type="submission" date="2018-01" db="EMBL/GenBank/DDBJ databases">
        <title>Whole genome sequencing of Histamine producing bacteria.</title>
        <authorList>
            <person name="Butler K."/>
        </authorList>
    </citation>
    <scope>NUCLEOTIDE SEQUENCE [LARGE SCALE GENOMIC DNA]</scope>
    <source>
        <strain evidence="2 3">JCM 12947</strain>
    </source>
</reference>
<proteinExistence type="predicted"/>
<dbReference type="AlphaFoldDB" id="A0A2T3JL78"/>
<dbReference type="RefSeq" id="WP_107242012.1">
    <property type="nucleotide sequence ID" value="NZ_PYMJ01000005.1"/>
</dbReference>
<evidence type="ECO:0000256" key="1">
    <source>
        <dbReference type="SAM" id="MobiDB-lite"/>
    </source>
</evidence>
<name>A0A2T3JL78_9GAMM</name>
<gene>
    <name evidence="2" type="ORF">C9J12_06665</name>
</gene>